<dbReference type="PANTHER" id="PTHR21240">
    <property type="entry name" value="2-AMINO-3-CARBOXYLMUCONATE-6-SEMIALDEHYDE DECARBOXYLASE"/>
    <property type="match status" value="1"/>
</dbReference>
<dbReference type="GO" id="GO:0016787">
    <property type="term" value="F:hydrolase activity"/>
    <property type="evidence" value="ECO:0007669"/>
    <property type="project" value="UniProtKB-KW"/>
</dbReference>
<evidence type="ECO:0000259" key="2">
    <source>
        <dbReference type="Pfam" id="PF04909"/>
    </source>
</evidence>
<dbReference type="SUPFAM" id="SSF51556">
    <property type="entry name" value="Metallo-dependent hydrolases"/>
    <property type="match status" value="1"/>
</dbReference>
<feature type="domain" description="Amidohydrolase-related" evidence="2">
    <location>
        <begin position="3"/>
        <end position="254"/>
    </location>
</feature>
<reference evidence="3" key="1">
    <citation type="submission" date="2019-09" db="EMBL/GenBank/DDBJ databases">
        <title>Characterisation of the sponge microbiome using genome-centric metagenomics.</title>
        <authorList>
            <person name="Engelberts J.P."/>
            <person name="Robbins S.J."/>
            <person name="De Goeij J.M."/>
            <person name="Aranda M."/>
            <person name="Bell S.C."/>
            <person name="Webster N.S."/>
        </authorList>
    </citation>
    <scope>NUCLEOTIDE SEQUENCE</scope>
    <source>
        <strain evidence="3">SB0675_bin_29</strain>
    </source>
</reference>
<dbReference type="InterPro" id="IPR006680">
    <property type="entry name" value="Amidohydro-rel"/>
</dbReference>
<protein>
    <submittedName>
        <fullName evidence="3">Amidohydrolase</fullName>
    </submittedName>
</protein>
<dbReference type="CDD" id="cd01292">
    <property type="entry name" value="metallo-dependent_hydrolases"/>
    <property type="match status" value="1"/>
</dbReference>
<name>A0A6B1G102_9CHLR</name>
<comment type="caution">
    <text evidence="3">The sequence shown here is derived from an EMBL/GenBank/DDBJ whole genome shotgun (WGS) entry which is preliminary data.</text>
</comment>
<evidence type="ECO:0000256" key="1">
    <source>
        <dbReference type="ARBA" id="ARBA00023239"/>
    </source>
</evidence>
<gene>
    <name evidence="3" type="ORF">F4148_12875</name>
</gene>
<dbReference type="Gene3D" id="3.20.20.140">
    <property type="entry name" value="Metal-dependent hydrolases"/>
    <property type="match status" value="1"/>
</dbReference>
<dbReference type="EMBL" id="VYDA01000463">
    <property type="protein sequence ID" value="MYH62599.1"/>
    <property type="molecule type" value="Genomic_DNA"/>
</dbReference>
<dbReference type="InterPro" id="IPR032466">
    <property type="entry name" value="Metal_Hydrolase"/>
</dbReference>
<dbReference type="AlphaFoldDB" id="A0A6B1G102"/>
<dbReference type="GO" id="GO:0016831">
    <property type="term" value="F:carboxy-lyase activity"/>
    <property type="evidence" value="ECO:0007669"/>
    <property type="project" value="InterPro"/>
</dbReference>
<dbReference type="PANTHER" id="PTHR21240:SF19">
    <property type="entry name" value="CATALYTIC_ HYDROLASE"/>
    <property type="match status" value="1"/>
</dbReference>
<evidence type="ECO:0000313" key="3">
    <source>
        <dbReference type="EMBL" id="MYH62599.1"/>
    </source>
</evidence>
<dbReference type="Pfam" id="PF04909">
    <property type="entry name" value="Amidohydro_2"/>
    <property type="match status" value="1"/>
</dbReference>
<keyword evidence="1" id="KW-0456">Lyase</keyword>
<proteinExistence type="predicted"/>
<sequence>MMIDIHSHIWQRHHWSEMAIAEIEMCYGKTNKWHCPPEEHWEQVAQKVDRAAVFAMNMNAAGLVVPNEYVHDYVSRRPDKLFGVASVDPNDPACIEQLTHAIRNLGLRALKLSGAYQNFNPADTRYDPLYSKAQELDIPIFWHQSTTTFAATPLRWSKPILLDEVAQRFPKLRQMICHIGHPWHTDAVMVMRKHKNVYGDMSGFGFRRLRFYEALATAIEYDVGHKIFFGSDYPFAKVDDSVQYLYDASGMASRAGLSLIPEAYIEDLLQRDSLKLLGID</sequence>
<organism evidence="3">
    <name type="scientific">Caldilineaceae bacterium SB0675_bin_29</name>
    <dbReference type="NCBI Taxonomy" id="2605266"/>
    <lineage>
        <taxon>Bacteria</taxon>
        <taxon>Bacillati</taxon>
        <taxon>Chloroflexota</taxon>
        <taxon>Caldilineae</taxon>
        <taxon>Caldilineales</taxon>
        <taxon>Caldilineaceae</taxon>
    </lineage>
</organism>
<accession>A0A6B1G102</accession>
<keyword evidence="3" id="KW-0378">Hydrolase</keyword>
<dbReference type="InterPro" id="IPR032465">
    <property type="entry name" value="ACMSD"/>
</dbReference>